<gene>
    <name evidence="6" type="ORF">GCM10016234_25900</name>
</gene>
<dbReference type="AlphaFoldDB" id="A0A8J3DXS0"/>
<dbReference type="Gene3D" id="1.20.120.1630">
    <property type="match status" value="1"/>
</dbReference>
<comment type="caution">
    <text evidence="6">The sequence shown here is derived from an EMBL/GenBank/DDBJ whole genome shotgun (WGS) entry which is preliminary data.</text>
</comment>
<feature type="transmembrane region" description="Helical" evidence="5">
    <location>
        <begin position="47"/>
        <end position="68"/>
    </location>
</feature>
<sequence>MSNENSQSMARYQSARRMVLGCMILLICLLLVFSASSQPEIWHEQIEAYGLALMLVGIAGRLWSILYIDGHKSKSVVETGPYSVTRNPLYFFSSIAALGVGAQTGSLLVALACGVICAVSFHVVARREERYLTCVLGAPYTDYLARVPRFFPNPLIYRDQETVTFRPKILNNTLIDGLVFFASIPFFEFIEIAQASGWIPVLFRVP</sequence>
<evidence type="ECO:0000256" key="5">
    <source>
        <dbReference type="SAM" id="Phobius"/>
    </source>
</evidence>
<dbReference type="RefSeq" id="WP_189504470.1">
    <property type="nucleotide sequence ID" value="NZ_BMZQ01000002.1"/>
</dbReference>
<dbReference type="InterPro" id="IPR007318">
    <property type="entry name" value="Phopholipid_MeTrfase"/>
</dbReference>
<organism evidence="6 7">
    <name type="scientific">Tianweitania populi</name>
    <dbReference type="NCBI Taxonomy" id="1607949"/>
    <lineage>
        <taxon>Bacteria</taxon>
        <taxon>Pseudomonadati</taxon>
        <taxon>Pseudomonadota</taxon>
        <taxon>Alphaproteobacteria</taxon>
        <taxon>Hyphomicrobiales</taxon>
        <taxon>Phyllobacteriaceae</taxon>
        <taxon>Tianweitania</taxon>
    </lineage>
</organism>
<reference evidence="6" key="1">
    <citation type="journal article" date="2014" name="Int. J. Syst. Evol. Microbiol.">
        <title>Complete genome sequence of Corynebacterium casei LMG S-19264T (=DSM 44701T), isolated from a smear-ripened cheese.</title>
        <authorList>
            <consortium name="US DOE Joint Genome Institute (JGI-PGF)"/>
            <person name="Walter F."/>
            <person name="Albersmeier A."/>
            <person name="Kalinowski J."/>
            <person name="Ruckert C."/>
        </authorList>
    </citation>
    <scope>NUCLEOTIDE SEQUENCE</scope>
    <source>
        <strain evidence="6">KCTC 42249</strain>
    </source>
</reference>
<dbReference type="Proteomes" id="UP000630142">
    <property type="component" value="Unassembled WGS sequence"/>
</dbReference>
<protein>
    <submittedName>
        <fullName evidence="6">Sodium:proton antiporter</fullName>
    </submittedName>
</protein>
<keyword evidence="2 5" id="KW-0812">Transmembrane</keyword>
<accession>A0A8J3DXS0</accession>
<dbReference type="EMBL" id="BMZQ01000002">
    <property type="protein sequence ID" value="GHD17090.1"/>
    <property type="molecule type" value="Genomic_DNA"/>
</dbReference>
<keyword evidence="7" id="KW-1185">Reference proteome</keyword>
<evidence type="ECO:0000313" key="6">
    <source>
        <dbReference type="EMBL" id="GHD17090.1"/>
    </source>
</evidence>
<evidence type="ECO:0000256" key="1">
    <source>
        <dbReference type="ARBA" id="ARBA00004127"/>
    </source>
</evidence>
<dbReference type="InterPro" id="IPR052527">
    <property type="entry name" value="Metal_cation-efflux_comp"/>
</dbReference>
<feature type="transmembrane region" description="Helical" evidence="5">
    <location>
        <begin position="89"/>
        <end position="121"/>
    </location>
</feature>
<keyword evidence="3 5" id="KW-1133">Transmembrane helix</keyword>
<proteinExistence type="predicted"/>
<dbReference type="GO" id="GO:0012505">
    <property type="term" value="C:endomembrane system"/>
    <property type="evidence" value="ECO:0007669"/>
    <property type="project" value="UniProtKB-SubCell"/>
</dbReference>
<dbReference type="PANTHER" id="PTHR43847">
    <property type="entry name" value="BLL3993 PROTEIN"/>
    <property type="match status" value="1"/>
</dbReference>
<keyword evidence="4 5" id="KW-0472">Membrane</keyword>
<reference evidence="6" key="2">
    <citation type="submission" date="2020-09" db="EMBL/GenBank/DDBJ databases">
        <authorList>
            <person name="Sun Q."/>
            <person name="Kim S."/>
        </authorList>
    </citation>
    <scope>NUCLEOTIDE SEQUENCE</scope>
    <source>
        <strain evidence="6">KCTC 42249</strain>
    </source>
</reference>
<evidence type="ECO:0000256" key="4">
    <source>
        <dbReference type="ARBA" id="ARBA00023136"/>
    </source>
</evidence>
<evidence type="ECO:0000256" key="2">
    <source>
        <dbReference type="ARBA" id="ARBA00022692"/>
    </source>
</evidence>
<dbReference type="PANTHER" id="PTHR43847:SF1">
    <property type="entry name" value="BLL3993 PROTEIN"/>
    <property type="match status" value="1"/>
</dbReference>
<evidence type="ECO:0000256" key="3">
    <source>
        <dbReference type="ARBA" id="ARBA00022989"/>
    </source>
</evidence>
<comment type="subcellular location">
    <subcellularLocation>
        <location evidence="1">Endomembrane system</location>
        <topology evidence="1">Multi-pass membrane protein</topology>
    </subcellularLocation>
</comment>
<evidence type="ECO:0000313" key="7">
    <source>
        <dbReference type="Proteomes" id="UP000630142"/>
    </source>
</evidence>
<dbReference type="Pfam" id="PF04191">
    <property type="entry name" value="PEMT"/>
    <property type="match status" value="1"/>
</dbReference>
<name>A0A8J3DXS0_9HYPH</name>